<dbReference type="SUPFAM" id="SSF55729">
    <property type="entry name" value="Acyl-CoA N-acyltransferases (Nat)"/>
    <property type="match status" value="1"/>
</dbReference>
<evidence type="ECO:0000259" key="1">
    <source>
        <dbReference type="PROSITE" id="PS51186"/>
    </source>
</evidence>
<dbReference type="Gene3D" id="3.40.630.30">
    <property type="match status" value="1"/>
</dbReference>
<reference evidence="2 3" key="1">
    <citation type="submission" date="2024-10" db="EMBL/GenBank/DDBJ databases">
        <title>Updated reference genomes for cyclostephanoid diatoms.</title>
        <authorList>
            <person name="Roberts W.R."/>
            <person name="Alverson A.J."/>
        </authorList>
    </citation>
    <scope>NUCLEOTIDE SEQUENCE [LARGE SCALE GENOMIC DNA]</scope>
    <source>
        <strain evidence="2 3">AJA228-03</strain>
    </source>
</reference>
<dbReference type="PANTHER" id="PTHR43138">
    <property type="entry name" value="ACETYLTRANSFERASE, GNAT FAMILY"/>
    <property type="match status" value="1"/>
</dbReference>
<dbReference type="PANTHER" id="PTHR43138:SF1">
    <property type="entry name" value="N-ACETYLTRANSFERASE ACA1"/>
    <property type="match status" value="1"/>
</dbReference>
<dbReference type="InterPro" id="IPR016181">
    <property type="entry name" value="Acyl_CoA_acyltransferase"/>
</dbReference>
<dbReference type="PROSITE" id="PS51186">
    <property type="entry name" value="GNAT"/>
    <property type="match status" value="1"/>
</dbReference>
<gene>
    <name evidence="2" type="ORF">ACHAXA_008304</name>
</gene>
<dbReference type="InterPro" id="IPR000182">
    <property type="entry name" value="GNAT_dom"/>
</dbReference>
<feature type="domain" description="N-acetyltransferase" evidence="1">
    <location>
        <begin position="137"/>
        <end position="294"/>
    </location>
</feature>
<evidence type="ECO:0000313" key="3">
    <source>
        <dbReference type="Proteomes" id="UP001530377"/>
    </source>
</evidence>
<evidence type="ECO:0000313" key="2">
    <source>
        <dbReference type="EMBL" id="KAL3815930.1"/>
    </source>
</evidence>
<comment type="caution">
    <text evidence="2">The sequence shown here is derived from an EMBL/GenBank/DDBJ whole genome shotgun (WGS) entry which is preliminary data.</text>
</comment>
<dbReference type="InterPro" id="IPR052742">
    <property type="entry name" value="Mito_N-acetyltransferase"/>
</dbReference>
<dbReference type="Proteomes" id="UP001530377">
    <property type="component" value="Unassembled WGS sequence"/>
</dbReference>
<sequence>MVVVSNIRHRLRQDWNIVRSIRLLSSHLDLERVFVRSPSRDAAPGFSLGAHCPTSCSSWPMRPSLEESMAALRTFTTAYQGIPSDGKHNHHLLSDLIPYRSTLKDGRRVEVDFFRHSNATDESEDDEWHVGMTLMNIVIRDGRSWPFEDEFETVEGWRGYFLSHAAFVVRALDNGMDAAGRNPSSQGEILGCFYIKPNFPGRCSHVCNGGFITATRFRGLGIGTLMGRVFLKAAQDLGYKSSYFNLVFKSNVSSVKLWEKLGFERVATLENAARLEGLDDGSFDTAFGYRFDLEKLPMDYLDLDPTEI</sequence>
<proteinExistence type="predicted"/>
<keyword evidence="3" id="KW-1185">Reference proteome</keyword>
<dbReference type="EMBL" id="JALLPB020000175">
    <property type="protein sequence ID" value="KAL3815930.1"/>
    <property type="molecule type" value="Genomic_DNA"/>
</dbReference>
<dbReference type="AlphaFoldDB" id="A0ABD3RSJ5"/>
<protein>
    <recommendedName>
        <fullName evidence="1">N-acetyltransferase domain-containing protein</fullName>
    </recommendedName>
</protein>
<dbReference type="Pfam" id="PF00583">
    <property type="entry name" value="Acetyltransf_1"/>
    <property type="match status" value="1"/>
</dbReference>
<organism evidence="2 3">
    <name type="scientific">Cyclostephanos tholiformis</name>
    <dbReference type="NCBI Taxonomy" id="382380"/>
    <lineage>
        <taxon>Eukaryota</taxon>
        <taxon>Sar</taxon>
        <taxon>Stramenopiles</taxon>
        <taxon>Ochrophyta</taxon>
        <taxon>Bacillariophyta</taxon>
        <taxon>Coscinodiscophyceae</taxon>
        <taxon>Thalassiosirophycidae</taxon>
        <taxon>Stephanodiscales</taxon>
        <taxon>Stephanodiscaceae</taxon>
        <taxon>Cyclostephanos</taxon>
    </lineage>
</organism>
<name>A0ABD3RSJ5_9STRA</name>
<accession>A0ABD3RSJ5</accession>